<comment type="caution">
    <text evidence="2">The sequence shown here is derived from an EMBL/GenBank/DDBJ whole genome shotgun (WGS) entry which is preliminary data.</text>
</comment>
<evidence type="ECO:0000256" key="1">
    <source>
        <dbReference type="SAM" id="MobiDB-lite"/>
    </source>
</evidence>
<dbReference type="GeneID" id="73467157"/>
<dbReference type="Proteomes" id="UP000694255">
    <property type="component" value="Unassembled WGS sequence"/>
</dbReference>
<name>A0A8J5R780_9ASCO</name>
<sequence>MNIIRRYSTRIIQSPIKFSPSLNVAIESFIDRVKFEQSKSCGPVLKAIDLLVDTHYDVLIKRLGLKDISNPYDTRQAIYDKLSKYQISNTIEQEVLARRHELQQQNKNTLTISKKYQRFIKELYSPNKPSRFLFESESKDFDIVKNAQKFTHHHQLRLYQSYMQLPSPAPLYMTAEDLNTLIEKFVMNVQIHMPHSVLRGALSQQNPEIGAGYLANKLRDRQEYVSMCSKILQDIKSAGLPLTENEQIRFALLSFYRDNKRVSDFYEKYRNENDPEYPKFNFEIYKELVNSLPRHPKSGDFNKHAFGVLMFHAIRHDQWEIIQDLLKTNPGSTDILCDDDTRHKISLRTGSMLLEYFEVNIDRPGNVEYLARVLDYITQGYRFINHALVNRVITMLINTGKMEYAERLLKEAYFSPNQLEQQQQQEQENQYSIESPEEKVARQLSKEDRNLDTEWNIIYRNLKLITQDTTVFYNLSVTSRTFYNLIEHYCNQKDTSFSRLKLMLKIITDHAKLPIYTNIYQLIYDGFILRSNDPDISDWTIQDLLELTTQLIGESESSAQTMEDTQKTITQLLHAGRVSMREFNDVLRSSLQEQEKNKRKEKTRVPIRHSMMLTIFQAFENTIWRYLQTTGDNRYKEILNMVEGHQHEYLRAVDFWTVEDRRNPYVRERSTATRRVYLLELVQMVSQALDGGRRTIPGSAE</sequence>
<feature type="compositionally biased region" description="Low complexity" evidence="1">
    <location>
        <begin position="419"/>
        <end position="430"/>
    </location>
</feature>
<accession>A0A8J5R780</accession>
<keyword evidence="3" id="KW-1185">Reference proteome</keyword>
<dbReference type="OrthoDB" id="4017550at2759"/>
<dbReference type="EMBL" id="JAGSYN010000043">
    <property type="protein sequence ID" value="KAG7666100.1"/>
    <property type="molecule type" value="Genomic_DNA"/>
</dbReference>
<evidence type="ECO:0000313" key="2">
    <source>
        <dbReference type="EMBL" id="KAG7666100.1"/>
    </source>
</evidence>
<dbReference type="AlphaFoldDB" id="A0A8J5R780"/>
<proteinExistence type="predicted"/>
<evidence type="ECO:0000313" key="3">
    <source>
        <dbReference type="Proteomes" id="UP000694255"/>
    </source>
</evidence>
<reference evidence="2 3" key="1">
    <citation type="journal article" date="2021" name="DNA Res.">
        <title>Genome analysis of Candida subhashii reveals its hybrid nature and dual mitochondrial genome conformations.</title>
        <authorList>
            <person name="Mixao V."/>
            <person name="Hegedusova E."/>
            <person name="Saus E."/>
            <person name="Pryszcz L.P."/>
            <person name="Cillingova A."/>
            <person name="Nosek J."/>
            <person name="Gabaldon T."/>
        </authorList>
    </citation>
    <scope>NUCLEOTIDE SEQUENCE [LARGE SCALE GENOMIC DNA]</scope>
    <source>
        <strain evidence="2 3">CBS 10753</strain>
    </source>
</reference>
<gene>
    <name evidence="2" type="ORF">J8A68_000356</name>
</gene>
<feature type="region of interest" description="Disordered" evidence="1">
    <location>
        <begin position="419"/>
        <end position="438"/>
    </location>
</feature>
<dbReference type="RefSeq" id="XP_049266332.1">
    <property type="nucleotide sequence ID" value="XM_049407455.1"/>
</dbReference>
<organism evidence="2 3">
    <name type="scientific">[Candida] subhashii</name>
    <dbReference type="NCBI Taxonomy" id="561895"/>
    <lineage>
        <taxon>Eukaryota</taxon>
        <taxon>Fungi</taxon>
        <taxon>Dikarya</taxon>
        <taxon>Ascomycota</taxon>
        <taxon>Saccharomycotina</taxon>
        <taxon>Pichiomycetes</taxon>
        <taxon>Debaryomycetaceae</taxon>
        <taxon>Spathaspora</taxon>
    </lineage>
</organism>
<protein>
    <submittedName>
        <fullName evidence="2">Uncharacterized protein</fullName>
    </submittedName>
</protein>